<dbReference type="PANTHER" id="PTHR37950">
    <property type="entry name" value="4-HYDROXYPHENYLACETATE CATABOLISM PROTEIN"/>
    <property type="match status" value="1"/>
</dbReference>
<dbReference type="Proteomes" id="UP000192721">
    <property type="component" value="Unassembled WGS sequence"/>
</dbReference>
<dbReference type="RefSeq" id="WP_043633904.1">
    <property type="nucleotide sequence ID" value="NZ_CP109905.1"/>
</dbReference>
<comment type="caution">
    <text evidence="1">The sequence shown here is derived from an EMBL/GenBank/DDBJ whole genome shotgun (WGS) entry which is preliminary data.</text>
</comment>
<accession>A0A1W0CN13</accession>
<protein>
    <submittedName>
        <fullName evidence="1">5-carboxymethyl-2-hydroxymuconate isomerase</fullName>
    </submittedName>
</protein>
<dbReference type="InterPro" id="IPR004220">
    <property type="entry name" value="5-COMe_2-OHmuconate_Isoase"/>
</dbReference>
<dbReference type="SUPFAM" id="SSF55331">
    <property type="entry name" value="Tautomerase/MIF"/>
    <property type="match status" value="1"/>
</dbReference>
<dbReference type="Gene3D" id="3.30.429.10">
    <property type="entry name" value="Macrophage Migration Inhibitory Factor"/>
    <property type="match status" value="1"/>
</dbReference>
<evidence type="ECO:0000313" key="1">
    <source>
        <dbReference type="EMBL" id="OQS36071.1"/>
    </source>
</evidence>
<reference evidence="1 2" key="1">
    <citation type="submission" date="2017-02" db="EMBL/GenBank/DDBJ databases">
        <title>Chromobacterium haemolyticum H5244.</title>
        <authorList>
            <person name="Gulvik C.A."/>
        </authorList>
    </citation>
    <scope>NUCLEOTIDE SEQUENCE [LARGE SCALE GENOMIC DNA]</scope>
    <source>
        <strain evidence="1 2">H5244</strain>
    </source>
</reference>
<dbReference type="CDD" id="cd00580">
    <property type="entry name" value="CHMI"/>
    <property type="match status" value="1"/>
</dbReference>
<dbReference type="Pfam" id="PF02962">
    <property type="entry name" value="CHMI"/>
    <property type="match status" value="1"/>
</dbReference>
<organism evidence="1 2">
    <name type="scientific">Chromobacterium haemolyticum</name>
    <dbReference type="NCBI Taxonomy" id="394935"/>
    <lineage>
        <taxon>Bacteria</taxon>
        <taxon>Pseudomonadati</taxon>
        <taxon>Pseudomonadota</taxon>
        <taxon>Betaproteobacteria</taxon>
        <taxon>Neisseriales</taxon>
        <taxon>Chromobacteriaceae</taxon>
        <taxon>Chromobacterium</taxon>
    </lineage>
</organism>
<dbReference type="AlphaFoldDB" id="A0A1W0CN13"/>
<evidence type="ECO:0000313" key="2">
    <source>
        <dbReference type="Proteomes" id="UP000192721"/>
    </source>
</evidence>
<dbReference type="GO" id="GO:0008704">
    <property type="term" value="F:5-carboxymethyl-2-hydroxymuconate delta-isomerase activity"/>
    <property type="evidence" value="ECO:0007669"/>
    <property type="project" value="InterPro"/>
</dbReference>
<gene>
    <name evidence="1" type="ORF">B0T45_16405</name>
</gene>
<dbReference type="InterPro" id="IPR014347">
    <property type="entry name" value="Tautomerase/MIF_sf"/>
</dbReference>
<proteinExistence type="predicted"/>
<sequence length="120" mass="13007">MPHLTLEYSGNLAGFAAADALLDINRALLASGHFEEADIKSRAVALDACRIGIHDLPRGFVHAKLAILSGRSPEEKQQLSELSLQALADSAALPSGMEVQLCVEIQEIDRASYRKRLIAR</sequence>
<keyword evidence="1" id="KW-0413">Isomerase</keyword>
<name>A0A1W0CN13_9NEIS</name>
<dbReference type="EMBL" id="MUKV01000024">
    <property type="protein sequence ID" value="OQS36071.1"/>
    <property type="molecule type" value="Genomic_DNA"/>
</dbReference>
<dbReference type="PANTHER" id="PTHR37950:SF1">
    <property type="entry name" value="4-HYDROXYPHENYLACETATE CATABOLISM PROTEIN"/>
    <property type="match status" value="1"/>
</dbReference>